<dbReference type="AlphaFoldDB" id="A0AA41UJ76"/>
<dbReference type="Proteomes" id="UP001165427">
    <property type="component" value="Unassembled WGS sequence"/>
</dbReference>
<proteinExistence type="predicted"/>
<evidence type="ECO:0000256" key="4">
    <source>
        <dbReference type="SAM" id="Phobius"/>
    </source>
</evidence>
<dbReference type="GO" id="GO:0022857">
    <property type="term" value="F:transmembrane transporter activity"/>
    <property type="evidence" value="ECO:0007669"/>
    <property type="project" value="InterPro"/>
</dbReference>
<dbReference type="Gene3D" id="1.20.1250.20">
    <property type="entry name" value="MFS general substrate transporter like domains"/>
    <property type="match status" value="2"/>
</dbReference>
<dbReference type="Pfam" id="PF07690">
    <property type="entry name" value="MFS_1"/>
    <property type="match status" value="1"/>
</dbReference>
<feature type="transmembrane region" description="Helical" evidence="4">
    <location>
        <begin position="7"/>
        <end position="35"/>
    </location>
</feature>
<feature type="transmembrane region" description="Helical" evidence="4">
    <location>
        <begin position="234"/>
        <end position="255"/>
    </location>
</feature>
<dbReference type="InterPro" id="IPR020846">
    <property type="entry name" value="MFS_dom"/>
</dbReference>
<dbReference type="PROSITE" id="PS50850">
    <property type="entry name" value="MFS"/>
    <property type="match status" value="1"/>
</dbReference>
<reference evidence="6" key="1">
    <citation type="submission" date="2022-04" db="EMBL/GenBank/DDBJ databases">
        <title>Desulfatitalea alkaliphila sp. nov., a novel anaerobic sulfate-reducing bacterium isolated from terrestrial mud volcano, Taman Peninsula, Russia.</title>
        <authorList>
            <person name="Khomyakova M.A."/>
            <person name="Merkel A.Y."/>
            <person name="Slobodkin A.I."/>
        </authorList>
    </citation>
    <scope>NUCLEOTIDE SEQUENCE</scope>
    <source>
        <strain evidence="6">M08but</strain>
    </source>
</reference>
<sequence>MPKQRLFYGWYIVAACFLLCLLFAGAGFYSFSIFIRPIESEFGWDRAAISLTMSIYLIVGGLAGPPLGRLIQRFGPKRVMRICAVLAGACFMLVSQTRSLWYFYTVYALLAAAVCGIGVIPVSSLLSNWFDRRRGTAIGFALVGISAGGFLLAPGVGLITAAYGWKTAFWVMGLIVWAVGVPIIHLVIKDHPAEMGLRPDNQPEPHPDPATGAAAADALFSGWTAESALRSRSFWLIFGAFLLAPMAQMGVLQHQVPLLMDIGVSEAAAAAALGLTAGVGGLGKLGFGRISESWPFRYVTLLCFGLQAIALTLLLYVPAKAMVWFYAVIFGFSMGGIVVLMPLVVGHYYGLRSFGFLLGVIWVANAIGGAAGTYLSGVIFDLLGDYRLALMGFTIAYLVAIAAFFMAGRPRSQGPEVSGRTT</sequence>
<feature type="transmembrane region" description="Helical" evidence="4">
    <location>
        <begin position="267"/>
        <end position="287"/>
    </location>
</feature>
<name>A0AA41UJ76_9BACT</name>
<accession>A0AA41UJ76</accession>
<dbReference type="RefSeq" id="WP_246909715.1">
    <property type="nucleotide sequence ID" value="NZ_JALJRB010000015.1"/>
</dbReference>
<keyword evidence="3 4" id="KW-0472">Membrane</keyword>
<feature type="transmembrane region" description="Helical" evidence="4">
    <location>
        <begin position="79"/>
        <end position="95"/>
    </location>
</feature>
<evidence type="ECO:0000256" key="1">
    <source>
        <dbReference type="ARBA" id="ARBA00022692"/>
    </source>
</evidence>
<dbReference type="EMBL" id="JALJRB010000015">
    <property type="protein sequence ID" value="MCJ8501585.1"/>
    <property type="molecule type" value="Genomic_DNA"/>
</dbReference>
<organism evidence="6 7">
    <name type="scientific">Desulfatitalea alkaliphila</name>
    <dbReference type="NCBI Taxonomy" id="2929485"/>
    <lineage>
        <taxon>Bacteria</taxon>
        <taxon>Pseudomonadati</taxon>
        <taxon>Thermodesulfobacteriota</taxon>
        <taxon>Desulfobacteria</taxon>
        <taxon>Desulfobacterales</taxon>
        <taxon>Desulfosarcinaceae</taxon>
        <taxon>Desulfatitalea</taxon>
    </lineage>
</organism>
<dbReference type="CDD" id="cd17355">
    <property type="entry name" value="MFS_YcxA_like"/>
    <property type="match status" value="1"/>
</dbReference>
<dbReference type="PROSITE" id="PS51257">
    <property type="entry name" value="PROKAR_LIPOPROTEIN"/>
    <property type="match status" value="1"/>
</dbReference>
<evidence type="ECO:0000256" key="3">
    <source>
        <dbReference type="ARBA" id="ARBA00023136"/>
    </source>
</evidence>
<feature type="domain" description="Major facilitator superfamily (MFS) profile" evidence="5">
    <location>
        <begin position="13"/>
        <end position="411"/>
    </location>
</feature>
<dbReference type="InterPro" id="IPR050327">
    <property type="entry name" value="Proton-linked_MCT"/>
</dbReference>
<dbReference type="SUPFAM" id="SSF103473">
    <property type="entry name" value="MFS general substrate transporter"/>
    <property type="match status" value="1"/>
</dbReference>
<keyword evidence="1 4" id="KW-0812">Transmembrane</keyword>
<keyword evidence="7" id="KW-1185">Reference proteome</keyword>
<feature type="transmembrane region" description="Helical" evidence="4">
    <location>
        <begin position="101"/>
        <end position="126"/>
    </location>
</feature>
<feature type="transmembrane region" description="Helical" evidence="4">
    <location>
        <begin position="323"/>
        <end position="344"/>
    </location>
</feature>
<dbReference type="PANTHER" id="PTHR11360">
    <property type="entry name" value="MONOCARBOXYLATE TRANSPORTER"/>
    <property type="match status" value="1"/>
</dbReference>
<evidence type="ECO:0000256" key="2">
    <source>
        <dbReference type="ARBA" id="ARBA00022989"/>
    </source>
</evidence>
<feature type="transmembrane region" description="Helical" evidence="4">
    <location>
        <begin position="299"/>
        <end position="317"/>
    </location>
</feature>
<evidence type="ECO:0000313" key="7">
    <source>
        <dbReference type="Proteomes" id="UP001165427"/>
    </source>
</evidence>
<protein>
    <submittedName>
        <fullName evidence="6">MFS transporter</fullName>
    </submittedName>
</protein>
<gene>
    <name evidence="6" type="ORF">MRX98_13465</name>
</gene>
<feature type="transmembrane region" description="Helical" evidence="4">
    <location>
        <begin position="138"/>
        <end position="163"/>
    </location>
</feature>
<feature type="transmembrane region" description="Helical" evidence="4">
    <location>
        <begin position="47"/>
        <end position="67"/>
    </location>
</feature>
<feature type="transmembrane region" description="Helical" evidence="4">
    <location>
        <begin position="356"/>
        <end position="380"/>
    </location>
</feature>
<dbReference type="InterPro" id="IPR036259">
    <property type="entry name" value="MFS_trans_sf"/>
</dbReference>
<comment type="caution">
    <text evidence="6">The sequence shown here is derived from an EMBL/GenBank/DDBJ whole genome shotgun (WGS) entry which is preliminary data.</text>
</comment>
<feature type="transmembrane region" description="Helical" evidence="4">
    <location>
        <begin position="386"/>
        <end position="407"/>
    </location>
</feature>
<dbReference type="PANTHER" id="PTHR11360:SF290">
    <property type="entry name" value="MONOCARBOXYLATE MFS PERMEASE"/>
    <property type="match status" value="1"/>
</dbReference>
<evidence type="ECO:0000313" key="6">
    <source>
        <dbReference type="EMBL" id="MCJ8501585.1"/>
    </source>
</evidence>
<evidence type="ECO:0000259" key="5">
    <source>
        <dbReference type="PROSITE" id="PS50850"/>
    </source>
</evidence>
<dbReference type="InterPro" id="IPR011701">
    <property type="entry name" value="MFS"/>
</dbReference>
<keyword evidence="2 4" id="KW-1133">Transmembrane helix</keyword>
<feature type="transmembrane region" description="Helical" evidence="4">
    <location>
        <begin position="169"/>
        <end position="188"/>
    </location>
</feature>